<reference evidence="1 2" key="1">
    <citation type="journal article" date="2015" name="Nature">
        <title>rRNA introns, odd ribosomes, and small enigmatic genomes across a large radiation of phyla.</title>
        <authorList>
            <person name="Brown C.T."/>
            <person name="Hug L.A."/>
            <person name="Thomas B.C."/>
            <person name="Sharon I."/>
            <person name="Castelle C.J."/>
            <person name="Singh A."/>
            <person name="Wilkins M.J."/>
            <person name="Williams K.H."/>
            <person name="Banfield J.F."/>
        </authorList>
    </citation>
    <scope>NUCLEOTIDE SEQUENCE [LARGE SCALE GENOMIC DNA]</scope>
</reference>
<dbReference type="AlphaFoldDB" id="A0A0G0X7G0"/>
<proteinExistence type="predicted"/>
<evidence type="ECO:0000313" key="2">
    <source>
        <dbReference type="Proteomes" id="UP000034507"/>
    </source>
</evidence>
<dbReference type="Proteomes" id="UP000034507">
    <property type="component" value="Unassembled WGS sequence"/>
</dbReference>
<sequence length="54" mass="6772">MTIHFKDTNPEDVFLMRLFSEQWFKKQKSGGAFSEDYREKVRRKIYSFSLWIYW</sequence>
<accession>A0A0G0X7G0</accession>
<evidence type="ECO:0000313" key="1">
    <source>
        <dbReference type="EMBL" id="KKS20332.1"/>
    </source>
</evidence>
<name>A0A0G0X7G0_UNCKA</name>
<protein>
    <submittedName>
        <fullName evidence="1">Uncharacterized protein</fullName>
    </submittedName>
</protein>
<comment type="caution">
    <text evidence="1">The sequence shown here is derived from an EMBL/GenBank/DDBJ whole genome shotgun (WGS) entry which is preliminary data.</text>
</comment>
<gene>
    <name evidence="1" type="ORF">UU77_C0029G0013</name>
</gene>
<organism evidence="1 2">
    <name type="scientific">candidate division WWE3 bacterium GW2011_GWC1_41_7</name>
    <dbReference type="NCBI Taxonomy" id="1619119"/>
    <lineage>
        <taxon>Bacteria</taxon>
        <taxon>Katanobacteria</taxon>
    </lineage>
</organism>
<dbReference type="EMBL" id="LCBX01000029">
    <property type="protein sequence ID" value="KKS20332.1"/>
    <property type="molecule type" value="Genomic_DNA"/>
</dbReference>